<sequence length="143" mass="16375">MLVYTKPGGETVQSGKFRVIPVPIDEETLWNFKTADEYKDHNRYFTIGIYKEIITNQDGILDRLRRDENNNIKKYDIGIAEFNVMAGSFAVFEALGIEETFDVSSSVFNPAHLQFLEINVLNFEVPGDLLIINLIKTTYYGVK</sequence>
<accession>A0A915LCD6</accession>
<name>A0A915LCD6_MELJA</name>
<dbReference type="WBParaSite" id="scaffold10400_cov191.g14764">
    <property type="protein sequence ID" value="scaffold10400_cov191.g14764"/>
    <property type="gene ID" value="scaffold10400_cov191.g14764"/>
</dbReference>
<keyword evidence="1" id="KW-1185">Reference proteome</keyword>
<evidence type="ECO:0000313" key="1">
    <source>
        <dbReference type="Proteomes" id="UP000887561"/>
    </source>
</evidence>
<protein>
    <submittedName>
        <fullName evidence="2">Glucuronosyltransferase</fullName>
    </submittedName>
</protein>
<evidence type="ECO:0000313" key="2">
    <source>
        <dbReference type="WBParaSite" id="scaffold10400_cov191.g14764"/>
    </source>
</evidence>
<dbReference type="Proteomes" id="UP000887561">
    <property type="component" value="Unplaced"/>
</dbReference>
<organism evidence="1 2">
    <name type="scientific">Meloidogyne javanica</name>
    <name type="common">Root-knot nematode worm</name>
    <dbReference type="NCBI Taxonomy" id="6303"/>
    <lineage>
        <taxon>Eukaryota</taxon>
        <taxon>Metazoa</taxon>
        <taxon>Ecdysozoa</taxon>
        <taxon>Nematoda</taxon>
        <taxon>Chromadorea</taxon>
        <taxon>Rhabditida</taxon>
        <taxon>Tylenchina</taxon>
        <taxon>Tylenchomorpha</taxon>
        <taxon>Tylenchoidea</taxon>
        <taxon>Meloidogynidae</taxon>
        <taxon>Meloidogyninae</taxon>
        <taxon>Meloidogyne</taxon>
        <taxon>Meloidogyne incognita group</taxon>
    </lineage>
</organism>
<dbReference type="AlphaFoldDB" id="A0A915LCD6"/>
<proteinExistence type="predicted"/>
<reference evidence="2" key="1">
    <citation type="submission" date="2022-11" db="UniProtKB">
        <authorList>
            <consortium name="WormBaseParasite"/>
        </authorList>
    </citation>
    <scope>IDENTIFICATION</scope>
</reference>